<dbReference type="Gene3D" id="3.40.190.10">
    <property type="entry name" value="Periplasmic binding protein-like II"/>
    <property type="match status" value="2"/>
</dbReference>
<dbReference type="GO" id="GO:0015689">
    <property type="term" value="P:molybdate ion transport"/>
    <property type="evidence" value="ECO:0007669"/>
    <property type="project" value="InterPro"/>
</dbReference>
<evidence type="ECO:0000256" key="1">
    <source>
        <dbReference type="ARBA" id="ARBA00009175"/>
    </source>
</evidence>
<evidence type="ECO:0000256" key="2">
    <source>
        <dbReference type="ARBA" id="ARBA00022723"/>
    </source>
</evidence>
<organism evidence="6 7">
    <name type="scientific">Undibacterium rugosum</name>
    <dbReference type="NCBI Taxonomy" id="2762291"/>
    <lineage>
        <taxon>Bacteria</taxon>
        <taxon>Pseudomonadati</taxon>
        <taxon>Pseudomonadota</taxon>
        <taxon>Betaproteobacteria</taxon>
        <taxon>Burkholderiales</taxon>
        <taxon>Oxalobacteraceae</taxon>
        <taxon>Undibacterium</taxon>
    </lineage>
</organism>
<dbReference type="SUPFAM" id="SSF53850">
    <property type="entry name" value="Periplasmic binding protein-like II"/>
    <property type="match status" value="1"/>
</dbReference>
<evidence type="ECO:0000256" key="5">
    <source>
        <dbReference type="SAM" id="SignalP"/>
    </source>
</evidence>
<dbReference type="AlphaFoldDB" id="A0A923IBC4"/>
<feature type="binding site" evidence="4">
    <location>
        <position position="54"/>
    </location>
    <ligand>
        <name>molybdate</name>
        <dbReference type="ChEBI" id="CHEBI:36264"/>
    </ligand>
</feature>
<dbReference type="InterPro" id="IPR005950">
    <property type="entry name" value="ModA"/>
</dbReference>
<comment type="caution">
    <text evidence="6">The sequence shown here is derived from an EMBL/GenBank/DDBJ whole genome shotgun (WGS) entry which is preliminary data.</text>
</comment>
<evidence type="ECO:0000313" key="6">
    <source>
        <dbReference type="EMBL" id="MBC3936988.1"/>
    </source>
</evidence>
<dbReference type="Pfam" id="PF13531">
    <property type="entry name" value="SBP_bac_11"/>
    <property type="match status" value="1"/>
</dbReference>
<keyword evidence="7" id="KW-1185">Reference proteome</keyword>
<dbReference type="GO" id="GO:0046872">
    <property type="term" value="F:metal ion binding"/>
    <property type="evidence" value="ECO:0007669"/>
    <property type="project" value="UniProtKB-KW"/>
</dbReference>
<feature type="binding site" evidence="4">
    <location>
        <position position="161"/>
    </location>
    <ligand>
        <name>molybdate</name>
        <dbReference type="ChEBI" id="CHEBI:36264"/>
    </ligand>
</feature>
<dbReference type="PANTHER" id="PTHR30632">
    <property type="entry name" value="MOLYBDATE-BINDING PERIPLASMIC PROTEIN"/>
    <property type="match status" value="1"/>
</dbReference>
<dbReference type="InterPro" id="IPR050682">
    <property type="entry name" value="ModA/WtpA"/>
</dbReference>
<evidence type="ECO:0000256" key="3">
    <source>
        <dbReference type="ARBA" id="ARBA00022729"/>
    </source>
</evidence>
<dbReference type="PIRSF" id="PIRSF004846">
    <property type="entry name" value="ModA"/>
    <property type="match status" value="1"/>
</dbReference>
<dbReference type="CDD" id="cd13539">
    <property type="entry name" value="PBP2_AvModA"/>
    <property type="match status" value="1"/>
</dbReference>
<accession>A0A923IBC4</accession>
<feature type="signal peptide" evidence="5">
    <location>
        <begin position="1"/>
        <end position="17"/>
    </location>
</feature>
<dbReference type="GO" id="GO:0030973">
    <property type="term" value="F:molybdate ion binding"/>
    <property type="evidence" value="ECO:0007669"/>
    <property type="project" value="InterPro"/>
</dbReference>
<dbReference type="InterPro" id="IPR044084">
    <property type="entry name" value="AvModA-like_subst-bd"/>
</dbReference>
<proteinExistence type="inferred from homology"/>
<dbReference type="PANTHER" id="PTHR30632:SF14">
    <property type="entry name" value="TUNGSTATE_MOLYBDATE_CHROMATE-BINDING PROTEIN MODA"/>
    <property type="match status" value="1"/>
</dbReference>
<dbReference type="NCBIfam" id="TIGR01256">
    <property type="entry name" value="modA"/>
    <property type="match status" value="1"/>
</dbReference>
<dbReference type="Proteomes" id="UP000612361">
    <property type="component" value="Unassembled WGS sequence"/>
</dbReference>
<keyword evidence="3 5" id="KW-0732">Signal</keyword>
<keyword evidence="2 4" id="KW-0479">Metal-binding</keyword>
<feature type="chain" id="PRO_5037709942" evidence="5">
    <location>
        <begin position="18"/>
        <end position="247"/>
    </location>
</feature>
<protein>
    <submittedName>
        <fullName evidence="6">Molybdate ABC transporter substrate-binding protein</fullName>
    </submittedName>
</protein>
<evidence type="ECO:0000256" key="4">
    <source>
        <dbReference type="PIRSR" id="PIRSR004846-1"/>
    </source>
</evidence>
<gene>
    <name evidence="6" type="primary">modA</name>
    <name evidence="6" type="ORF">H8K47_16645</name>
</gene>
<name>A0A923IBC4_9BURK</name>
<evidence type="ECO:0000313" key="7">
    <source>
        <dbReference type="Proteomes" id="UP000612361"/>
    </source>
</evidence>
<dbReference type="EMBL" id="JACOGG010000026">
    <property type="protein sequence ID" value="MBC3936988.1"/>
    <property type="molecule type" value="Genomic_DNA"/>
</dbReference>
<comment type="similarity">
    <text evidence="1">Belongs to the bacterial solute-binding protein ModA family.</text>
</comment>
<sequence>MRSSLCCALFFSVAVQAETLSVAVAANVQFVFDDLKATFKQDTGHELQASFNSSGKFVAQISNGAPFDVFLSADMEFPEKLHKDGYAMQAPKVYAYGALVLWTMKDLDLQQWQAALQQARVSKIAMANPKTAPYGREAMRVLSAYQLEQSLQPRLVFAESIAQTNQYIHSGVADLGFTAKSVVLSPEMKGQGKWLELPRDVYQPIAQGAVILKHGKEQHAAVSQQFYDFIYSAKARAIFARYGYILP</sequence>
<keyword evidence="4" id="KW-0500">Molybdenum</keyword>
<reference evidence="6" key="1">
    <citation type="submission" date="2020-08" db="EMBL/GenBank/DDBJ databases">
        <title>Novel species isolated from subtropical streams in China.</title>
        <authorList>
            <person name="Lu H."/>
        </authorList>
    </citation>
    <scope>NUCLEOTIDE SEQUENCE</scope>
    <source>
        <strain evidence="6">CY7W</strain>
    </source>
</reference>